<dbReference type="InterPro" id="IPR016181">
    <property type="entry name" value="Acyl_CoA_acyltransferase"/>
</dbReference>
<keyword evidence="3" id="KW-1185">Reference proteome</keyword>
<organism evidence="2 3">
    <name type="scientific">Virgibacillus halodenitrificans</name>
    <name type="common">Bacillus halodenitrificans</name>
    <dbReference type="NCBI Taxonomy" id="1482"/>
    <lineage>
        <taxon>Bacteria</taxon>
        <taxon>Bacillati</taxon>
        <taxon>Bacillota</taxon>
        <taxon>Bacilli</taxon>
        <taxon>Bacillales</taxon>
        <taxon>Bacillaceae</taxon>
        <taxon>Virgibacillus</taxon>
    </lineage>
</organism>
<dbReference type="Proteomes" id="UP000621631">
    <property type="component" value="Unassembled WGS sequence"/>
</dbReference>
<comment type="caution">
    <text evidence="2">The sequence shown here is derived from an EMBL/GenBank/DDBJ whole genome shotgun (WGS) entry which is preliminary data.</text>
</comment>
<dbReference type="InterPro" id="IPR000182">
    <property type="entry name" value="GNAT_dom"/>
</dbReference>
<evidence type="ECO:0000313" key="3">
    <source>
        <dbReference type="Proteomes" id="UP000621631"/>
    </source>
</evidence>
<evidence type="ECO:0000259" key="1">
    <source>
        <dbReference type="PROSITE" id="PS51186"/>
    </source>
</evidence>
<gene>
    <name evidence="2" type="ORF">IC602_05325</name>
</gene>
<proteinExistence type="predicted"/>
<reference evidence="2 3" key="1">
    <citation type="submission" date="2020-09" db="EMBL/GenBank/DDBJ databases">
        <title>Draft Genome Sequences of Oil-Oxidizing Bacteria Halomonas titanicae, Marinobacter lutaoensis, and Virgibacillus halodenitrificans Isolated from Highly Saline Environments.</title>
        <authorList>
            <person name="Grouzdev D.S."/>
            <person name="Sokolova D.S."/>
            <person name="Semenova E.M."/>
            <person name="Borzenkov I.A."/>
            <person name="Bidzhieva S.K."/>
            <person name="Poltaraus A.B."/>
            <person name="Nazina T.N."/>
        </authorList>
    </citation>
    <scope>NUCLEOTIDE SEQUENCE [LARGE SCALE GENOMIC DNA]</scope>
    <source>
        <strain evidence="2 3">VKM B-3472D</strain>
    </source>
</reference>
<dbReference type="RefSeq" id="WP_189777438.1">
    <property type="nucleotide sequence ID" value="NZ_JACWEZ010000002.1"/>
</dbReference>
<name>A0ABR7VL66_VIRHA</name>
<accession>A0ABR7VL66</accession>
<dbReference type="Gene3D" id="3.40.630.30">
    <property type="match status" value="1"/>
</dbReference>
<dbReference type="EMBL" id="JACWEZ010000002">
    <property type="protein sequence ID" value="MBD1222021.1"/>
    <property type="molecule type" value="Genomic_DNA"/>
</dbReference>
<dbReference type="Pfam" id="PF00583">
    <property type="entry name" value="Acetyltransf_1"/>
    <property type="match status" value="1"/>
</dbReference>
<feature type="domain" description="N-acetyltransferase" evidence="1">
    <location>
        <begin position="1"/>
        <end position="144"/>
    </location>
</feature>
<dbReference type="SUPFAM" id="SSF55729">
    <property type="entry name" value="Acyl-CoA N-acyltransferases (Nat)"/>
    <property type="match status" value="1"/>
</dbReference>
<dbReference type="PROSITE" id="PS51186">
    <property type="entry name" value="GNAT"/>
    <property type="match status" value="1"/>
</dbReference>
<evidence type="ECO:0000313" key="2">
    <source>
        <dbReference type="EMBL" id="MBD1222021.1"/>
    </source>
</evidence>
<protein>
    <submittedName>
        <fullName evidence="2">GNAT family N-acetyltransferase</fullName>
    </submittedName>
</protein>
<dbReference type="CDD" id="cd04301">
    <property type="entry name" value="NAT_SF"/>
    <property type="match status" value="1"/>
</dbReference>
<sequence length="144" mass="16399">MKLLNIDGFPNAELLNKVLNLHDSIFKDAATLISKAENKSKVVFNLALEDEEIIGYKIGYELEPNLFYSWLGGVDESHRNKGVASKLMDQQHLYLIEKGYEIVQTKTKNKWRGMLVLIIKSGFDVIGTYTDNEGEPKIILVKRL</sequence>